<dbReference type="HOGENOM" id="CLU_007383_10_4_1"/>
<organism evidence="1 2">
    <name type="scientific">Trichophyton verrucosum (strain HKI 0517)</name>
    <dbReference type="NCBI Taxonomy" id="663202"/>
    <lineage>
        <taxon>Eukaryota</taxon>
        <taxon>Fungi</taxon>
        <taxon>Dikarya</taxon>
        <taxon>Ascomycota</taxon>
        <taxon>Pezizomycotina</taxon>
        <taxon>Eurotiomycetes</taxon>
        <taxon>Eurotiomycetidae</taxon>
        <taxon>Onygenales</taxon>
        <taxon>Arthrodermataceae</taxon>
        <taxon>Trichophyton</taxon>
    </lineage>
</organism>
<keyword evidence="2" id="KW-1185">Reference proteome</keyword>
<dbReference type="PANTHER" id="PTHR47129:SF1">
    <property type="entry name" value="NMRA-LIKE DOMAIN-CONTAINING PROTEIN"/>
    <property type="match status" value="1"/>
</dbReference>
<evidence type="ECO:0000313" key="1">
    <source>
        <dbReference type="EMBL" id="EFE37631.1"/>
    </source>
</evidence>
<proteinExistence type="predicted"/>
<dbReference type="GeneID" id="9579972"/>
<dbReference type="SUPFAM" id="SSF51735">
    <property type="entry name" value="NAD(P)-binding Rossmann-fold domains"/>
    <property type="match status" value="1"/>
</dbReference>
<name>D4DKK4_TRIVH</name>
<protein>
    <submittedName>
        <fullName evidence="1">NmrA-like family protein, putative</fullName>
    </submittedName>
</protein>
<dbReference type="InterPro" id="IPR036291">
    <property type="entry name" value="NAD(P)-bd_dom_sf"/>
</dbReference>
<sequence>MNNPVKYLVTGASSGLGGSVLATLYKNVSDPSQIAAASSRLETGQSLQQDYPGIQFRRLDYNDPKSLVESLAGVERFFFVSSPEVNTEKRNKQHERVVKASVEAKVGHQSMYSITLGPFIPSKMGNLTIAPSRSGLPYTSVREGVYIDAFPVFVFWYPNTTTIYLSGDGPVAFASRDELGEATAQLMLRDPEGLNLKNNIALLTGPRTYKLTDVINAVSEVTGRQLEIEHVSKDEFPRIMVLEDAREGRGRKSEAFFRSWQSLVESMEKGDTATVDPLMGELLGRQPRDALEYVKKLVKDGADKGGYTWHQNY</sequence>
<dbReference type="OrthoDB" id="419598at2759"/>
<dbReference type="Gene3D" id="3.40.50.720">
    <property type="entry name" value="NAD(P)-binding Rossmann-like Domain"/>
    <property type="match status" value="1"/>
</dbReference>
<dbReference type="RefSeq" id="XP_003018276.1">
    <property type="nucleotide sequence ID" value="XM_003018230.1"/>
</dbReference>
<dbReference type="Gene3D" id="3.90.25.10">
    <property type="entry name" value="UDP-galactose 4-epimerase, domain 1"/>
    <property type="match status" value="1"/>
</dbReference>
<dbReference type="PANTHER" id="PTHR47129">
    <property type="entry name" value="QUINONE OXIDOREDUCTASE 2"/>
    <property type="match status" value="1"/>
</dbReference>
<reference evidence="2" key="1">
    <citation type="journal article" date="2011" name="Genome Biol.">
        <title>Comparative and functional genomics provide insights into the pathogenicity of dermatophytic fungi.</title>
        <authorList>
            <person name="Burmester A."/>
            <person name="Shelest E."/>
            <person name="Gloeckner G."/>
            <person name="Heddergott C."/>
            <person name="Schindler S."/>
            <person name="Staib P."/>
            <person name="Heidel A."/>
            <person name="Felder M."/>
            <person name="Petzold A."/>
            <person name="Szafranski K."/>
            <person name="Feuermann M."/>
            <person name="Pedruzzi I."/>
            <person name="Priebe S."/>
            <person name="Groth M."/>
            <person name="Winkler R."/>
            <person name="Li W."/>
            <person name="Kniemeyer O."/>
            <person name="Schroeckh V."/>
            <person name="Hertweck C."/>
            <person name="Hube B."/>
            <person name="White T.C."/>
            <person name="Platzer M."/>
            <person name="Guthke R."/>
            <person name="Heitman J."/>
            <person name="Woestemeyer J."/>
            <person name="Zipfel P.F."/>
            <person name="Monod M."/>
            <person name="Brakhage A.A."/>
        </authorList>
    </citation>
    <scope>NUCLEOTIDE SEQUENCE [LARGE SCALE GENOMIC DNA]</scope>
    <source>
        <strain evidence="2">HKI 0517</strain>
    </source>
</reference>
<gene>
    <name evidence="1" type="ORF">TRV_07726</name>
</gene>
<dbReference type="KEGG" id="tve:TRV_07726"/>
<dbReference type="EMBL" id="ACYE01000470">
    <property type="protein sequence ID" value="EFE37631.1"/>
    <property type="molecule type" value="Genomic_DNA"/>
</dbReference>
<dbReference type="AlphaFoldDB" id="D4DKK4"/>
<dbReference type="Proteomes" id="UP000008383">
    <property type="component" value="Unassembled WGS sequence"/>
</dbReference>
<dbReference type="InterPro" id="IPR052718">
    <property type="entry name" value="NmrA-type_oxidoreductase"/>
</dbReference>
<comment type="caution">
    <text evidence="1">The sequence shown here is derived from an EMBL/GenBank/DDBJ whole genome shotgun (WGS) entry which is preliminary data.</text>
</comment>
<evidence type="ECO:0000313" key="2">
    <source>
        <dbReference type="Proteomes" id="UP000008383"/>
    </source>
</evidence>
<accession>D4DKK4</accession>